<organism evidence="2 3">
    <name type="scientific">Brassica cretica</name>
    <name type="common">Mustard</name>
    <dbReference type="NCBI Taxonomy" id="69181"/>
    <lineage>
        <taxon>Eukaryota</taxon>
        <taxon>Viridiplantae</taxon>
        <taxon>Streptophyta</taxon>
        <taxon>Embryophyta</taxon>
        <taxon>Tracheophyta</taxon>
        <taxon>Spermatophyta</taxon>
        <taxon>Magnoliopsida</taxon>
        <taxon>eudicotyledons</taxon>
        <taxon>Gunneridae</taxon>
        <taxon>Pentapetalae</taxon>
        <taxon>rosids</taxon>
        <taxon>malvids</taxon>
        <taxon>Brassicales</taxon>
        <taxon>Brassicaceae</taxon>
        <taxon>Brassiceae</taxon>
        <taxon>Brassica</taxon>
    </lineage>
</organism>
<dbReference type="Proteomes" id="UP000266723">
    <property type="component" value="Unassembled WGS sequence"/>
</dbReference>
<protein>
    <submittedName>
        <fullName evidence="2">Uncharacterized protein</fullName>
    </submittedName>
</protein>
<feature type="compositionally biased region" description="Polar residues" evidence="1">
    <location>
        <begin position="1"/>
        <end position="11"/>
    </location>
</feature>
<sequence length="112" mass="12656">MDSNLWPTKQQLGDRGSWHSMDPIKGGSVRASANAKSAAECNETLNLFQEKEVLYCIVQDIRQSSAFYQTLRDSSWKIIDAGETMEEVEKKIQQVVLDKVKECAQVKSFSLL</sequence>
<reference evidence="2 3" key="1">
    <citation type="journal article" date="2020" name="BMC Genomics">
        <title>Intraspecific diversification of the crop wild relative Brassica cretica Lam. using demographic model selection.</title>
        <authorList>
            <person name="Kioukis A."/>
            <person name="Michalopoulou V.A."/>
            <person name="Briers L."/>
            <person name="Pirintsos S."/>
            <person name="Studholme D.J."/>
            <person name="Pavlidis P."/>
            <person name="Sarris P.F."/>
        </authorList>
    </citation>
    <scope>NUCLEOTIDE SEQUENCE [LARGE SCALE GENOMIC DNA]</scope>
    <source>
        <strain evidence="3">cv. PFS-1207/04</strain>
    </source>
</reference>
<gene>
    <name evidence="2" type="ORF">DY000_02047479</name>
</gene>
<feature type="region of interest" description="Disordered" evidence="1">
    <location>
        <begin position="1"/>
        <end position="25"/>
    </location>
</feature>
<name>A0ABQ7F8N3_BRACR</name>
<evidence type="ECO:0000313" key="2">
    <source>
        <dbReference type="EMBL" id="KAF3611740.1"/>
    </source>
</evidence>
<dbReference type="EMBL" id="QGKV02000297">
    <property type="protein sequence ID" value="KAF3611740.1"/>
    <property type="molecule type" value="Genomic_DNA"/>
</dbReference>
<evidence type="ECO:0000313" key="3">
    <source>
        <dbReference type="Proteomes" id="UP000266723"/>
    </source>
</evidence>
<comment type="caution">
    <text evidence="2">The sequence shown here is derived from an EMBL/GenBank/DDBJ whole genome shotgun (WGS) entry which is preliminary data.</text>
</comment>
<keyword evidence="3" id="KW-1185">Reference proteome</keyword>
<evidence type="ECO:0000256" key="1">
    <source>
        <dbReference type="SAM" id="MobiDB-lite"/>
    </source>
</evidence>
<accession>A0ABQ7F8N3</accession>
<proteinExistence type="predicted"/>